<evidence type="ECO:0000313" key="3">
    <source>
        <dbReference type="Proteomes" id="UP000545490"/>
    </source>
</evidence>
<evidence type="ECO:0000313" key="2">
    <source>
        <dbReference type="EMBL" id="MBB3918358.1"/>
    </source>
</evidence>
<sequence>MNHGVNEKQFIRVFLQVSLKAELGAKALLASRQMRRTRQNALPCGDVDATSRLPHISSDRSEYLDGNGNTLRSLRRRDGGRNCCPERAQPHTATEVWKDVFKETQHFQKSTGNRSQRPLSTHFLKC</sequence>
<dbReference type="AlphaFoldDB" id="A0A7W6BD12"/>
<evidence type="ECO:0000256" key="1">
    <source>
        <dbReference type="SAM" id="MobiDB-lite"/>
    </source>
</evidence>
<comment type="caution">
    <text evidence="2">The sequence shown here is derived from an EMBL/GenBank/DDBJ whole genome shotgun (WGS) entry which is preliminary data.</text>
</comment>
<name>A0A7W6BD12_9HYPH</name>
<protein>
    <submittedName>
        <fullName evidence="2">Uncharacterized protein</fullName>
    </submittedName>
</protein>
<dbReference type="RefSeq" id="WP_164737599.1">
    <property type="nucleotide sequence ID" value="NZ_JACIDG010000018.1"/>
</dbReference>
<proteinExistence type="predicted"/>
<feature type="region of interest" description="Disordered" evidence="1">
    <location>
        <begin position="58"/>
        <end position="89"/>
    </location>
</feature>
<organism evidence="2 3">
    <name type="scientific">Rhizobium fabae</name>
    <dbReference type="NCBI Taxonomy" id="573179"/>
    <lineage>
        <taxon>Bacteria</taxon>
        <taxon>Pseudomonadati</taxon>
        <taxon>Pseudomonadota</taxon>
        <taxon>Alphaproteobacteria</taxon>
        <taxon>Hyphomicrobiales</taxon>
        <taxon>Rhizobiaceae</taxon>
        <taxon>Rhizobium/Agrobacterium group</taxon>
        <taxon>Rhizobium</taxon>
    </lineage>
</organism>
<gene>
    <name evidence="2" type="ORF">GGQ65_005696</name>
</gene>
<accession>A0A7W6BD12</accession>
<reference evidence="2 3" key="1">
    <citation type="submission" date="2020-08" db="EMBL/GenBank/DDBJ databases">
        <title>Genomic Encyclopedia of Type Strains, Phase IV (KMG-IV): sequencing the most valuable type-strain genomes for metagenomic binning, comparative biology and taxonomic classification.</title>
        <authorList>
            <person name="Goeker M."/>
        </authorList>
    </citation>
    <scope>NUCLEOTIDE SEQUENCE [LARGE SCALE GENOMIC DNA]</scope>
    <source>
        <strain evidence="2 3">DSM 19331</strain>
    </source>
</reference>
<dbReference type="Proteomes" id="UP000545490">
    <property type="component" value="Unassembled WGS sequence"/>
</dbReference>
<dbReference type="EMBL" id="JACIDG010000018">
    <property type="protein sequence ID" value="MBB3918358.1"/>
    <property type="molecule type" value="Genomic_DNA"/>
</dbReference>